<proteinExistence type="predicted"/>
<organism evidence="1 2">
    <name type="scientific">Spirosoma validum</name>
    <dbReference type="NCBI Taxonomy" id="2771355"/>
    <lineage>
        <taxon>Bacteria</taxon>
        <taxon>Pseudomonadati</taxon>
        <taxon>Bacteroidota</taxon>
        <taxon>Cytophagia</taxon>
        <taxon>Cytophagales</taxon>
        <taxon>Cytophagaceae</taxon>
        <taxon>Spirosoma</taxon>
    </lineage>
</organism>
<dbReference type="EMBL" id="JACXAA010000003">
    <property type="protein sequence ID" value="MBD2753441.1"/>
    <property type="molecule type" value="Genomic_DNA"/>
</dbReference>
<dbReference type="AlphaFoldDB" id="A0A927B0R8"/>
<accession>A0A927B0R8</accession>
<evidence type="ECO:0000313" key="2">
    <source>
        <dbReference type="Proteomes" id="UP000653797"/>
    </source>
</evidence>
<dbReference type="Proteomes" id="UP000653797">
    <property type="component" value="Unassembled WGS sequence"/>
</dbReference>
<keyword evidence="2" id="KW-1185">Reference proteome</keyword>
<reference evidence="1" key="1">
    <citation type="submission" date="2020-09" db="EMBL/GenBank/DDBJ databases">
        <authorList>
            <person name="Kim M.K."/>
        </authorList>
    </citation>
    <scope>NUCLEOTIDE SEQUENCE</scope>
    <source>
        <strain evidence="1">BT704</strain>
    </source>
</reference>
<evidence type="ECO:0000313" key="1">
    <source>
        <dbReference type="EMBL" id="MBD2753441.1"/>
    </source>
</evidence>
<name>A0A927B0R8_9BACT</name>
<sequence length="150" mass="15624">MKYLLCLFIALTFVACKKNEEAAPDAGATVAGTYQMTLIGITDATGYKEITVTTPPTTATGVITAVRTDANSVNLTARAAVATSPTSTTYAVYEFNNPIPVTLQQNGSSYDMLYSGTKIGTADGTTIGIDITQPASGTTIANRTVLKGKK</sequence>
<dbReference type="RefSeq" id="WP_191039057.1">
    <property type="nucleotide sequence ID" value="NZ_JACXAA010000003.1"/>
</dbReference>
<gene>
    <name evidence="1" type="ORF">IC230_11110</name>
</gene>
<dbReference type="PROSITE" id="PS51257">
    <property type="entry name" value="PROKAR_LIPOPROTEIN"/>
    <property type="match status" value="1"/>
</dbReference>
<protein>
    <submittedName>
        <fullName evidence="1">Uncharacterized protein</fullName>
    </submittedName>
</protein>
<comment type="caution">
    <text evidence="1">The sequence shown here is derived from an EMBL/GenBank/DDBJ whole genome shotgun (WGS) entry which is preliminary data.</text>
</comment>